<dbReference type="RefSeq" id="WP_152067364.1">
    <property type="nucleotide sequence ID" value="NZ_CABWIF010000002.1"/>
</dbReference>
<name>A0A5K1IK18_9ACTN</name>
<dbReference type="InterPro" id="IPR024411">
    <property type="entry name" value="Tail_terminator_phage"/>
</dbReference>
<evidence type="ECO:0000313" key="1">
    <source>
        <dbReference type="EMBL" id="VWL87622.1"/>
    </source>
</evidence>
<organism evidence="1 2">
    <name type="scientific">Collinsella aerofaciens</name>
    <dbReference type="NCBI Taxonomy" id="74426"/>
    <lineage>
        <taxon>Bacteria</taxon>
        <taxon>Bacillati</taxon>
        <taxon>Actinomycetota</taxon>
        <taxon>Coriobacteriia</taxon>
        <taxon>Coriobacteriales</taxon>
        <taxon>Coriobacteriaceae</taxon>
        <taxon>Collinsella</taxon>
    </lineage>
</organism>
<reference evidence="1 2" key="1">
    <citation type="submission" date="2019-10" db="EMBL/GenBank/DDBJ databases">
        <authorList>
            <person name="Wolf R A."/>
        </authorList>
    </citation>
    <scope>NUCLEOTIDE SEQUENCE [LARGE SCALE GENOMIC DNA]</scope>
    <source>
        <strain evidence="1">Collinsella_aerofaciens_DSM_13712</strain>
    </source>
</reference>
<accession>A0A5K1IK18</accession>
<evidence type="ECO:0000313" key="2">
    <source>
        <dbReference type="Proteomes" id="UP000368032"/>
    </source>
</evidence>
<dbReference type="Proteomes" id="UP000368032">
    <property type="component" value="Unassembled WGS sequence"/>
</dbReference>
<sequence length="132" mass="14037">MAPDVMEAAKAAIEALGYGPVLLTRLAASRGHDDAVVLRPMPTADAVRHMDGTRRVGYVLQVIVKDTSEAKAMGDAYDLADALDGADLPSPTGSYGFTSAALYTEPQEITPPEGGPYLWEFRIKATITIEKG</sequence>
<dbReference type="Pfam" id="PF12691">
    <property type="entry name" value="Phage_tail_terminator_6"/>
    <property type="match status" value="1"/>
</dbReference>
<proteinExistence type="predicted"/>
<protein>
    <submittedName>
        <fullName evidence="1">Minor capsid protein from bacteriophage</fullName>
    </submittedName>
</protein>
<dbReference type="EMBL" id="CABWIF010000002">
    <property type="protein sequence ID" value="VWL87622.1"/>
    <property type="molecule type" value="Genomic_DNA"/>
</dbReference>
<dbReference type="AlphaFoldDB" id="A0A5K1IK18"/>
<gene>
    <name evidence="1" type="ORF">CKJAJONC_01164</name>
</gene>